<dbReference type="AlphaFoldDB" id="A0A9W6TAS0"/>
<evidence type="ECO:0000313" key="2">
    <source>
        <dbReference type="EMBL" id="GMF09700.1"/>
    </source>
</evidence>
<reference evidence="2" key="1">
    <citation type="submission" date="2023-04" db="EMBL/GenBank/DDBJ databases">
        <title>Phytophthora lilii NBRC 32176.</title>
        <authorList>
            <person name="Ichikawa N."/>
            <person name="Sato H."/>
            <person name="Tonouchi N."/>
        </authorList>
    </citation>
    <scope>NUCLEOTIDE SEQUENCE</scope>
    <source>
        <strain evidence="2">NBRC 32176</strain>
    </source>
</reference>
<dbReference type="OrthoDB" id="75078at2759"/>
<sequence length="210" mass="23498">MLVFELHANPATNANRTSEARNLKSADAAKTHVAWRVEDSIDVGLDDESRFYVKLYFVAASPEQIRNGDQPPDRVQVIIPSCSEEVEIGGGVTDVRCPFSTFKKLIGKTLKHVCVADTLRPFVDSLSHRYSSKSNFTLTTTITTDLVRADDVAAVDTSTQLQAVPAFETLLWTLFGVLILCFITLLIRHAVKRRMERQKYGSIPMQMNNH</sequence>
<keyword evidence="3" id="KW-1185">Reference proteome</keyword>
<organism evidence="2 3">
    <name type="scientific">Phytophthora lilii</name>
    <dbReference type="NCBI Taxonomy" id="2077276"/>
    <lineage>
        <taxon>Eukaryota</taxon>
        <taxon>Sar</taxon>
        <taxon>Stramenopiles</taxon>
        <taxon>Oomycota</taxon>
        <taxon>Peronosporomycetes</taxon>
        <taxon>Peronosporales</taxon>
        <taxon>Peronosporaceae</taxon>
        <taxon>Phytophthora</taxon>
    </lineage>
</organism>
<dbReference type="Proteomes" id="UP001165083">
    <property type="component" value="Unassembled WGS sequence"/>
</dbReference>
<dbReference type="EMBL" id="BSXW01000016">
    <property type="protein sequence ID" value="GMF09700.1"/>
    <property type="molecule type" value="Genomic_DNA"/>
</dbReference>
<dbReference type="InterPro" id="IPR029033">
    <property type="entry name" value="His_PPase_superfam"/>
</dbReference>
<keyword evidence="1" id="KW-0812">Transmembrane</keyword>
<dbReference type="Gene3D" id="3.40.50.1240">
    <property type="entry name" value="Phosphoglycerate mutase-like"/>
    <property type="match status" value="1"/>
</dbReference>
<keyword evidence="1" id="KW-1133">Transmembrane helix</keyword>
<keyword evidence="1" id="KW-0472">Membrane</keyword>
<evidence type="ECO:0000313" key="3">
    <source>
        <dbReference type="Proteomes" id="UP001165083"/>
    </source>
</evidence>
<evidence type="ECO:0000256" key="1">
    <source>
        <dbReference type="SAM" id="Phobius"/>
    </source>
</evidence>
<feature type="transmembrane region" description="Helical" evidence="1">
    <location>
        <begin position="170"/>
        <end position="191"/>
    </location>
</feature>
<proteinExistence type="predicted"/>
<comment type="caution">
    <text evidence="2">The sequence shown here is derived from an EMBL/GenBank/DDBJ whole genome shotgun (WGS) entry which is preliminary data.</text>
</comment>
<accession>A0A9W6TAS0</accession>
<gene>
    <name evidence="2" type="ORF">Plil01_000058300</name>
</gene>
<protein>
    <submittedName>
        <fullName evidence="2">Unnamed protein product</fullName>
    </submittedName>
</protein>
<name>A0A9W6TAS0_9STRA</name>